<dbReference type="Pfam" id="PF23376">
    <property type="entry name" value="Fn3_VIN3"/>
    <property type="match status" value="1"/>
</dbReference>
<dbReference type="PANTHER" id="PTHR46286:SF2">
    <property type="entry name" value="VIN3-LIKE PROTEIN 2"/>
    <property type="match status" value="1"/>
</dbReference>
<evidence type="ECO:0000259" key="8">
    <source>
        <dbReference type="Pfam" id="PF23376"/>
    </source>
</evidence>
<feature type="region of interest" description="Disordered" evidence="6">
    <location>
        <begin position="573"/>
        <end position="616"/>
    </location>
</feature>
<feature type="domain" description="VIN3-like C-terminal" evidence="9">
    <location>
        <begin position="620"/>
        <end position="693"/>
    </location>
</feature>
<dbReference type="OrthoDB" id="600557at2759"/>
<dbReference type="SUPFAM" id="SSF49265">
    <property type="entry name" value="Fibronectin type III"/>
    <property type="match status" value="1"/>
</dbReference>
<evidence type="ECO:0000256" key="5">
    <source>
        <dbReference type="ARBA" id="ARBA00023242"/>
    </source>
</evidence>
<evidence type="ECO:0000259" key="9">
    <source>
        <dbReference type="Pfam" id="PF23380"/>
    </source>
</evidence>
<dbReference type="EMBL" id="VOIH02000002">
    <property type="protein sequence ID" value="KAF3452780.1"/>
    <property type="molecule type" value="Genomic_DNA"/>
</dbReference>
<proteinExistence type="predicted"/>
<comment type="subcellular location">
    <subcellularLocation>
        <location evidence="1">Nucleus</location>
    </subcellularLocation>
</comment>
<accession>A0A8K0MPD9</accession>
<evidence type="ECO:0000313" key="11">
    <source>
        <dbReference type="Proteomes" id="UP000796880"/>
    </source>
</evidence>
<evidence type="ECO:0008006" key="12">
    <source>
        <dbReference type="Google" id="ProtNLM"/>
    </source>
</evidence>
<gene>
    <name evidence="10" type="ORF">FNV43_RR03213</name>
</gene>
<evidence type="ECO:0000259" key="7">
    <source>
        <dbReference type="Pfam" id="PF07227"/>
    </source>
</evidence>
<keyword evidence="2" id="KW-0479">Metal-binding</keyword>
<keyword evidence="5" id="KW-0539">Nucleus</keyword>
<dbReference type="InterPro" id="IPR013783">
    <property type="entry name" value="Ig-like_fold"/>
</dbReference>
<dbReference type="Pfam" id="PF23380">
    <property type="entry name" value="VIN3_C"/>
    <property type="match status" value="1"/>
</dbReference>
<keyword evidence="4" id="KW-0862">Zinc</keyword>
<dbReference type="Proteomes" id="UP000796880">
    <property type="component" value="Unassembled WGS sequence"/>
</dbReference>
<name>A0A8K0MPD9_9ROSA</name>
<organism evidence="10 11">
    <name type="scientific">Rhamnella rubrinervis</name>
    <dbReference type="NCBI Taxonomy" id="2594499"/>
    <lineage>
        <taxon>Eukaryota</taxon>
        <taxon>Viridiplantae</taxon>
        <taxon>Streptophyta</taxon>
        <taxon>Embryophyta</taxon>
        <taxon>Tracheophyta</taxon>
        <taxon>Spermatophyta</taxon>
        <taxon>Magnoliopsida</taxon>
        <taxon>eudicotyledons</taxon>
        <taxon>Gunneridae</taxon>
        <taxon>Pentapetalae</taxon>
        <taxon>rosids</taxon>
        <taxon>fabids</taxon>
        <taxon>Rosales</taxon>
        <taxon>Rhamnaceae</taxon>
        <taxon>rhamnoid group</taxon>
        <taxon>Rhamneae</taxon>
        <taxon>Rhamnella</taxon>
    </lineage>
</organism>
<dbReference type="Gene3D" id="2.60.40.10">
    <property type="entry name" value="Immunoglobulins"/>
    <property type="match status" value="1"/>
</dbReference>
<dbReference type="AlphaFoldDB" id="A0A8K0MPD9"/>
<dbReference type="Pfam" id="PF07227">
    <property type="entry name" value="PHD_Oberon"/>
    <property type="match status" value="1"/>
</dbReference>
<evidence type="ECO:0000256" key="4">
    <source>
        <dbReference type="ARBA" id="ARBA00022833"/>
    </source>
</evidence>
<evidence type="ECO:0000256" key="3">
    <source>
        <dbReference type="ARBA" id="ARBA00022771"/>
    </source>
</evidence>
<dbReference type="CDD" id="cd00063">
    <property type="entry name" value="FN3"/>
    <property type="match status" value="1"/>
</dbReference>
<protein>
    <recommendedName>
        <fullName evidence="12">VIN3-like protein 2</fullName>
    </recommendedName>
</protein>
<dbReference type="InterPro" id="IPR003961">
    <property type="entry name" value="FN3_dom"/>
</dbReference>
<dbReference type="CDD" id="cd15521">
    <property type="entry name" value="PHD_VIN3_plant"/>
    <property type="match status" value="1"/>
</dbReference>
<dbReference type="InterPro" id="IPR044514">
    <property type="entry name" value="VIN3-like"/>
</dbReference>
<feature type="domain" description="VIN3-like fibronectin type-III" evidence="8">
    <location>
        <begin position="323"/>
        <end position="410"/>
    </location>
</feature>
<dbReference type="GO" id="GO:0005634">
    <property type="term" value="C:nucleus"/>
    <property type="evidence" value="ECO:0007669"/>
    <property type="project" value="UniProtKB-SubCell"/>
</dbReference>
<feature type="domain" description="Oberon-like PHD finger" evidence="7">
    <location>
        <begin position="121"/>
        <end position="241"/>
    </location>
</feature>
<dbReference type="PANTHER" id="PTHR46286">
    <property type="entry name" value="VIN3-LIKE PROTEIN 2-RELATED"/>
    <property type="match status" value="1"/>
</dbReference>
<dbReference type="InterPro" id="IPR056990">
    <property type="entry name" value="VIN3-like_C"/>
</dbReference>
<evidence type="ECO:0000256" key="6">
    <source>
        <dbReference type="SAM" id="MobiDB-lite"/>
    </source>
</evidence>
<dbReference type="GO" id="GO:0040029">
    <property type="term" value="P:epigenetic regulation of gene expression"/>
    <property type="evidence" value="ECO:0007669"/>
    <property type="project" value="InterPro"/>
</dbReference>
<evidence type="ECO:0000256" key="1">
    <source>
        <dbReference type="ARBA" id="ARBA00004123"/>
    </source>
</evidence>
<feature type="compositionally biased region" description="Basic and acidic residues" evidence="6">
    <location>
        <begin position="581"/>
        <end position="595"/>
    </location>
</feature>
<evidence type="ECO:0000256" key="2">
    <source>
        <dbReference type="ARBA" id="ARBA00022723"/>
    </source>
</evidence>
<evidence type="ECO:0000313" key="10">
    <source>
        <dbReference type="EMBL" id="KAF3452780.1"/>
    </source>
</evidence>
<keyword evidence="11" id="KW-1185">Reference proteome</keyword>
<feature type="region of interest" description="Disordered" evidence="6">
    <location>
        <begin position="68"/>
        <end position="96"/>
    </location>
</feature>
<dbReference type="InterPro" id="IPR058585">
    <property type="entry name" value="Fn3_VIN3"/>
</dbReference>
<dbReference type="GO" id="GO:0010048">
    <property type="term" value="P:vernalization response"/>
    <property type="evidence" value="ECO:0007669"/>
    <property type="project" value="InterPro"/>
</dbReference>
<comment type="caution">
    <text evidence="10">The sequence shown here is derived from an EMBL/GenBank/DDBJ whole genome shotgun (WGS) entry which is preliminary data.</text>
</comment>
<dbReference type="InterPro" id="IPR036116">
    <property type="entry name" value="FN3_sf"/>
</dbReference>
<sequence>MEKKRELVYEISNWSHGACEILQSWSRQEILQVLCAEMGKERKYTGLTKLKIIEHLLKIVSEKKSGGHEVVTDLEPESSPAPGQRSTKRLRKTDQPSRLSTAANNLSINNSSYDLSNTVYCKNSACRATVSREDAFCKRCSCCICYQYDDNKDPSLWLICSSESPFQGDSCGMSCHLECALKHESSGIGKEEQCGGLDGSFYCIACGKVNDLLGCWKKQLVIATETRRVDILCYRVSLSQKLLKGSEKYQKLYDIMDEAMKKLQADVGPLTGLPVKMGRGIVNRLSSGPEVKNLCASALELLESMLSNGTSHTLPNPMIKDMVKFEDVLATSFTVVLGSENPLSENNVGYYLWHCKADEMNYPKEPNRTLYPPNTRFVLTGLTPATEYCFKVVSFLGTNELGTCEARFSTSCGGDEVQNCSVMERSQSPATNCSSLSNPSSVEDETNNINPFSDQADNRADIYLSEKIVSGKLSNDAIDCNDQREGGTPTDIISLLDEEHGMGLVSSMSKSDVLKLDSKQLTDNQIVGDISTDDGSNSPVRTGMECVPFVGSSEASLPITPCKLEVLKDGLGGRNGMSKSSSKDLENGTGKREEPQDGSTSKKRSGERPDEEFAANGSSDRDFEYYVKVIRWLECEGHIEKNFRQKFLTWYSLRATPQEIRIVKIFVDTFIEDPASLAGQLVDTFSESISSKRVSVVPNGFCMKLWH</sequence>
<dbReference type="GO" id="GO:0008270">
    <property type="term" value="F:zinc ion binding"/>
    <property type="evidence" value="ECO:0007669"/>
    <property type="project" value="UniProtKB-KW"/>
</dbReference>
<dbReference type="InterPro" id="IPR032881">
    <property type="entry name" value="Oberon-like_PHD"/>
</dbReference>
<keyword evidence="3" id="KW-0863">Zinc-finger</keyword>
<reference evidence="10" key="1">
    <citation type="submission" date="2020-03" db="EMBL/GenBank/DDBJ databases">
        <title>A high-quality chromosome-level genome assembly of a woody plant with both climbing and erect habits, Rhamnella rubrinervis.</title>
        <authorList>
            <person name="Lu Z."/>
            <person name="Yang Y."/>
            <person name="Zhu X."/>
            <person name="Sun Y."/>
        </authorList>
    </citation>
    <scope>NUCLEOTIDE SEQUENCE</scope>
    <source>
        <strain evidence="10">BYM</strain>
        <tissue evidence="10">Leaf</tissue>
    </source>
</reference>